<gene>
    <name evidence="3" type="ORF">PMEA_00022847</name>
</gene>
<dbReference type="InterPro" id="IPR016186">
    <property type="entry name" value="C-type_lectin-like/link_sf"/>
</dbReference>
<feature type="chain" id="PRO_5043370238" description="C-type lectin domain-containing protein" evidence="1">
    <location>
        <begin position="18"/>
        <end position="364"/>
    </location>
</feature>
<dbReference type="Pfam" id="PF00059">
    <property type="entry name" value="Lectin_C"/>
    <property type="match status" value="2"/>
</dbReference>
<keyword evidence="1" id="KW-0732">Signal</keyword>
<organism evidence="3 4">
    <name type="scientific">Pocillopora meandrina</name>
    <dbReference type="NCBI Taxonomy" id="46732"/>
    <lineage>
        <taxon>Eukaryota</taxon>
        <taxon>Metazoa</taxon>
        <taxon>Cnidaria</taxon>
        <taxon>Anthozoa</taxon>
        <taxon>Hexacorallia</taxon>
        <taxon>Scleractinia</taxon>
        <taxon>Astrocoeniina</taxon>
        <taxon>Pocilloporidae</taxon>
        <taxon>Pocillopora</taxon>
    </lineage>
</organism>
<dbReference type="SMART" id="SM00034">
    <property type="entry name" value="CLECT"/>
    <property type="match status" value="1"/>
</dbReference>
<evidence type="ECO:0000313" key="4">
    <source>
        <dbReference type="Proteomes" id="UP001159428"/>
    </source>
</evidence>
<dbReference type="PROSITE" id="PS50041">
    <property type="entry name" value="C_TYPE_LECTIN_2"/>
    <property type="match status" value="2"/>
</dbReference>
<accession>A0AAU9XFF6</accession>
<evidence type="ECO:0000256" key="1">
    <source>
        <dbReference type="SAM" id="SignalP"/>
    </source>
</evidence>
<dbReference type="InterPro" id="IPR016187">
    <property type="entry name" value="CTDL_fold"/>
</dbReference>
<reference evidence="3 4" key="1">
    <citation type="submission" date="2022-05" db="EMBL/GenBank/DDBJ databases">
        <authorList>
            <consortium name="Genoscope - CEA"/>
            <person name="William W."/>
        </authorList>
    </citation>
    <scope>NUCLEOTIDE SEQUENCE [LARGE SCALE GENOMIC DNA]</scope>
</reference>
<dbReference type="Gene3D" id="3.10.100.10">
    <property type="entry name" value="Mannose-Binding Protein A, subunit A"/>
    <property type="match status" value="2"/>
</dbReference>
<dbReference type="EMBL" id="CALNXJ010000041">
    <property type="protein sequence ID" value="CAH3146138.1"/>
    <property type="molecule type" value="Genomic_DNA"/>
</dbReference>
<protein>
    <recommendedName>
        <fullName evidence="2">C-type lectin domain-containing protein</fullName>
    </recommendedName>
</protein>
<dbReference type="AlphaFoldDB" id="A0AAU9XFF6"/>
<feature type="domain" description="C-type lectin" evidence="2">
    <location>
        <begin position="150"/>
        <end position="259"/>
    </location>
</feature>
<dbReference type="InterPro" id="IPR050111">
    <property type="entry name" value="C-type_lectin/snaclec_domain"/>
</dbReference>
<name>A0AAU9XFF6_9CNID</name>
<dbReference type="SUPFAM" id="SSF57414">
    <property type="entry name" value="Hairpin loop containing domain-like"/>
    <property type="match status" value="1"/>
</dbReference>
<evidence type="ECO:0000259" key="2">
    <source>
        <dbReference type="PROSITE" id="PS50041"/>
    </source>
</evidence>
<dbReference type="Pfam" id="PF00024">
    <property type="entry name" value="PAN_1"/>
    <property type="match status" value="1"/>
</dbReference>
<keyword evidence="4" id="KW-1185">Reference proteome</keyword>
<proteinExistence type="predicted"/>
<dbReference type="InterPro" id="IPR001304">
    <property type="entry name" value="C-type_lectin-like"/>
</dbReference>
<dbReference type="SUPFAM" id="SSF56436">
    <property type="entry name" value="C-type lectin-like"/>
    <property type="match status" value="2"/>
</dbReference>
<dbReference type="Proteomes" id="UP001159428">
    <property type="component" value="Unassembled WGS sequence"/>
</dbReference>
<feature type="signal peptide" evidence="1">
    <location>
        <begin position="1"/>
        <end position="17"/>
    </location>
</feature>
<dbReference type="InterPro" id="IPR003609">
    <property type="entry name" value="Pan_app"/>
</dbReference>
<sequence length="364" mass="42127">MALKGTAFLFLLVQTSATISDTERDYNLLATDDNSEFSRFNHFKLWDNRQLLGYVVKQFNSPSLLSCAQQCLLTAWCTSTNFKLFSKKDSKGTCELNKHDISVVNENVNFAEQKGVIFSLLLKKNKRQTKSNKAKPEIFSNDCPQGWFRHENSCYLIHNTPTPRWNDALTFCQNHRAHPPIIKSAEENDFIFRLMKSQPDGRDRSAWIGLKRKMDDKFYWLDGTPSTGRFSAWAQGEPNRRHEKCVFILVKKDRQKNCDANSICQTHGVHLPILHIYRIFVQFQPNGRDRSAWIGLNRKINDKFYWMDGTPLAGRISAWAKGEPNYLHEKCVFIFTKKWYDLPCTFGGSPSFPVTVVLCQKSIF</sequence>
<feature type="domain" description="C-type lectin" evidence="2">
    <location>
        <begin position="260"/>
        <end position="344"/>
    </location>
</feature>
<evidence type="ECO:0000313" key="3">
    <source>
        <dbReference type="EMBL" id="CAH3146138.1"/>
    </source>
</evidence>
<dbReference type="CDD" id="cd00037">
    <property type="entry name" value="CLECT"/>
    <property type="match status" value="1"/>
</dbReference>
<dbReference type="PANTHER" id="PTHR22803">
    <property type="entry name" value="MANNOSE, PHOSPHOLIPASE, LECTIN RECEPTOR RELATED"/>
    <property type="match status" value="1"/>
</dbReference>
<dbReference type="Gene3D" id="3.50.4.10">
    <property type="entry name" value="Hepatocyte Growth Factor"/>
    <property type="match status" value="1"/>
</dbReference>
<comment type="caution">
    <text evidence="3">The sequence shown here is derived from an EMBL/GenBank/DDBJ whole genome shotgun (WGS) entry which is preliminary data.</text>
</comment>